<comment type="caution">
    <text evidence="3">The sequence shown here is derived from an EMBL/GenBank/DDBJ whole genome shotgun (WGS) entry which is preliminary data.</text>
</comment>
<dbReference type="GeneID" id="48974670"/>
<evidence type="ECO:0000256" key="1">
    <source>
        <dbReference type="SAM" id="Phobius"/>
    </source>
</evidence>
<dbReference type="Gene3D" id="3.40.50.720">
    <property type="entry name" value="NAD(P)-binding Rossmann-like Domain"/>
    <property type="match status" value="1"/>
</dbReference>
<dbReference type="PANTHER" id="PTHR42820">
    <property type="entry name" value="SHORT-CHAIN DEHYDROGENASE REDUCTASE"/>
    <property type="match status" value="1"/>
</dbReference>
<keyword evidence="1" id="KW-1133">Transmembrane helix</keyword>
<evidence type="ECO:0000313" key="5">
    <source>
        <dbReference type="Proteomes" id="UP000466694"/>
    </source>
</evidence>
<dbReference type="RefSeq" id="WP_014329940.1">
    <property type="nucleotide sequence ID" value="NZ_BJNI01000101.1"/>
</dbReference>
<reference evidence="2" key="3">
    <citation type="submission" date="2019-10" db="EMBL/GenBank/DDBJ databases">
        <authorList>
            <person name="Sugawara M."/>
            <person name="Epstein B."/>
            <person name="Badgley B."/>
            <person name="Unno T."/>
            <person name="Xu L."/>
            <person name="Reese J."/>
            <person name="Gyaneshwar P."/>
            <person name="Denny R."/>
            <person name="Mudege J."/>
            <person name="Bharti A."/>
            <person name="Farmer A."/>
            <person name="May G."/>
            <person name="Woodward J."/>
            <person name="Medigue C."/>
            <person name="Vallenet D."/>
            <person name="Lajus A."/>
            <person name="Rouy Z."/>
            <person name="Martinez-Vaz B."/>
            <person name="Tiffin P."/>
            <person name="Young N."/>
            <person name="Sadowsky M."/>
        </authorList>
    </citation>
    <scope>NUCLEOTIDE SEQUENCE</scope>
    <source>
        <strain evidence="2">USDA205</strain>
    </source>
</reference>
<dbReference type="EMBL" id="WISZ01000110">
    <property type="protein sequence ID" value="MQX09317.1"/>
    <property type="molecule type" value="Genomic_DNA"/>
</dbReference>
<evidence type="ECO:0000313" key="4">
    <source>
        <dbReference type="Proteomes" id="UP000220353"/>
    </source>
</evidence>
<dbReference type="Proteomes" id="UP000220353">
    <property type="component" value="Unassembled WGS sequence"/>
</dbReference>
<proteinExistence type="predicted"/>
<organism evidence="3 4">
    <name type="scientific">Rhizobium fredii</name>
    <name type="common">Sinorhizobium fredii</name>
    <dbReference type="NCBI Taxonomy" id="380"/>
    <lineage>
        <taxon>Bacteria</taxon>
        <taxon>Pseudomonadati</taxon>
        <taxon>Pseudomonadota</taxon>
        <taxon>Alphaproteobacteria</taxon>
        <taxon>Hyphomicrobiales</taxon>
        <taxon>Rhizobiaceae</taxon>
        <taxon>Sinorhizobium/Ensifer group</taxon>
        <taxon>Sinorhizobium</taxon>
    </lineage>
</organism>
<dbReference type="PANTHER" id="PTHR42820:SF1">
    <property type="entry name" value="SHORT-CHAIN DEHYDROGENASE_REDUCTASE FAMILY PROTEIN"/>
    <property type="match status" value="1"/>
</dbReference>
<dbReference type="Proteomes" id="UP000466694">
    <property type="component" value="Unassembled WGS sequence"/>
</dbReference>
<name>A0A2A6LPR4_RHIFR</name>
<dbReference type="InterPro" id="IPR036291">
    <property type="entry name" value="NAD(P)-bd_dom_sf"/>
</dbReference>
<dbReference type="InterPro" id="IPR002347">
    <property type="entry name" value="SDR_fam"/>
</dbReference>
<reference evidence="3 4" key="2">
    <citation type="submission" date="2017-09" db="EMBL/GenBank/DDBJ databases">
        <title>Comparative genomics of rhizobia isolated from Phaseolus vulgaris in China.</title>
        <authorList>
            <person name="Tong W."/>
        </authorList>
    </citation>
    <scope>NUCLEOTIDE SEQUENCE [LARGE SCALE GENOMIC DNA]</scope>
    <source>
        <strain evidence="3 4">PCH1</strain>
    </source>
</reference>
<dbReference type="AlphaFoldDB" id="A0A2A6LPR4"/>
<keyword evidence="1" id="KW-0812">Transmembrane</keyword>
<dbReference type="EMBL" id="NWTC01000037">
    <property type="protein sequence ID" value="PDT44226.1"/>
    <property type="molecule type" value="Genomic_DNA"/>
</dbReference>
<dbReference type="SUPFAM" id="SSF51735">
    <property type="entry name" value="NAD(P)-binding Rossmann-fold domains"/>
    <property type="match status" value="1"/>
</dbReference>
<dbReference type="Pfam" id="PF00106">
    <property type="entry name" value="adh_short"/>
    <property type="match status" value="1"/>
</dbReference>
<reference evidence="2 5" key="1">
    <citation type="journal article" date="2013" name="Genome Biol.">
        <title>Comparative genomics of the core and accessory genomes of 48 Sinorhizobium strains comprising five genospecies.</title>
        <authorList>
            <person name="Sugawara M."/>
            <person name="Epstein B."/>
            <person name="Badgley B.D."/>
            <person name="Unno T."/>
            <person name="Xu L."/>
            <person name="Reese J."/>
            <person name="Gyaneshwar P."/>
            <person name="Denny R."/>
            <person name="Mudge J."/>
            <person name="Bharti A.K."/>
            <person name="Farmer A.D."/>
            <person name="May G.D."/>
            <person name="Woodward J.E."/>
            <person name="Medigue C."/>
            <person name="Vallenet D."/>
            <person name="Lajus A."/>
            <person name="Rouy Z."/>
            <person name="Martinez-Vaz B."/>
            <person name="Tiffin P."/>
            <person name="Young N.D."/>
            <person name="Sadowsky M.J."/>
        </authorList>
    </citation>
    <scope>NUCLEOTIDE SEQUENCE [LARGE SCALE GENOMIC DNA]</scope>
    <source>
        <strain evidence="2 5">USDA205</strain>
    </source>
</reference>
<keyword evidence="1" id="KW-0472">Membrane</keyword>
<accession>A0A2A6LPR4</accession>
<protein>
    <submittedName>
        <fullName evidence="3">3-ketoacyl-ACP reductase</fullName>
    </submittedName>
    <submittedName>
        <fullName evidence="2">SDR family NAD(P)-dependent oxidoreductase</fullName>
    </submittedName>
</protein>
<feature type="transmembrane region" description="Helical" evidence="1">
    <location>
        <begin position="12"/>
        <end position="30"/>
    </location>
</feature>
<sequence length="50" mass="4997">MNTLRLAGKTALITGAGQGIGAAIVALFAAKGANVMVATRTESRGRDVVP</sequence>
<evidence type="ECO:0000313" key="3">
    <source>
        <dbReference type="EMBL" id="PDT44226.1"/>
    </source>
</evidence>
<gene>
    <name evidence="3" type="ORF">CO661_30255</name>
    <name evidence="2" type="ORF">GHK48_13785</name>
</gene>
<evidence type="ECO:0000313" key="2">
    <source>
        <dbReference type="EMBL" id="MQX09317.1"/>
    </source>
</evidence>